<dbReference type="AlphaFoldDB" id="A0AAV4ULA4"/>
<evidence type="ECO:0000313" key="2">
    <source>
        <dbReference type="EMBL" id="GIY58566.1"/>
    </source>
</evidence>
<protein>
    <submittedName>
        <fullName evidence="2">Uncharacterized protein</fullName>
    </submittedName>
</protein>
<reference evidence="2 3" key="1">
    <citation type="submission" date="2021-06" db="EMBL/GenBank/DDBJ databases">
        <title>Caerostris darwini draft genome.</title>
        <authorList>
            <person name="Kono N."/>
            <person name="Arakawa K."/>
        </authorList>
    </citation>
    <scope>NUCLEOTIDE SEQUENCE [LARGE SCALE GENOMIC DNA]</scope>
</reference>
<accession>A0AAV4ULA4</accession>
<evidence type="ECO:0000256" key="1">
    <source>
        <dbReference type="SAM" id="MobiDB-lite"/>
    </source>
</evidence>
<comment type="caution">
    <text evidence="2">The sequence shown here is derived from an EMBL/GenBank/DDBJ whole genome shotgun (WGS) entry which is preliminary data.</text>
</comment>
<gene>
    <name evidence="2" type="ORF">CDAR_607901</name>
</gene>
<organism evidence="2 3">
    <name type="scientific">Caerostris darwini</name>
    <dbReference type="NCBI Taxonomy" id="1538125"/>
    <lineage>
        <taxon>Eukaryota</taxon>
        <taxon>Metazoa</taxon>
        <taxon>Ecdysozoa</taxon>
        <taxon>Arthropoda</taxon>
        <taxon>Chelicerata</taxon>
        <taxon>Arachnida</taxon>
        <taxon>Araneae</taxon>
        <taxon>Araneomorphae</taxon>
        <taxon>Entelegynae</taxon>
        <taxon>Araneoidea</taxon>
        <taxon>Araneidae</taxon>
        <taxon>Caerostris</taxon>
    </lineage>
</organism>
<evidence type="ECO:0000313" key="3">
    <source>
        <dbReference type="Proteomes" id="UP001054837"/>
    </source>
</evidence>
<proteinExistence type="predicted"/>
<name>A0AAV4ULA4_9ARAC</name>
<dbReference type="EMBL" id="BPLQ01011519">
    <property type="protein sequence ID" value="GIY58566.1"/>
    <property type="molecule type" value="Genomic_DNA"/>
</dbReference>
<dbReference type="Proteomes" id="UP001054837">
    <property type="component" value="Unassembled WGS sequence"/>
</dbReference>
<keyword evidence="3" id="KW-1185">Reference proteome</keyword>
<feature type="region of interest" description="Disordered" evidence="1">
    <location>
        <begin position="78"/>
        <end position="118"/>
    </location>
</feature>
<sequence length="118" mass="13316">MGSFCPLKRRTDVTADFECYSKFAKALNTIAQPFALYTLLLNLQLEFLPYSSPTRNSSRPRVPKSEKLFDRMIESPEPLVYPRGHTKTMGPSNKRGGLQNVPSLAPLKNVQMRQRASA</sequence>